<keyword evidence="2" id="KW-1185">Reference proteome</keyword>
<protein>
    <submittedName>
        <fullName evidence="1">Uncharacterized protein</fullName>
    </submittedName>
</protein>
<dbReference type="PROSITE" id="PS51257">
    <property type="entry name" value="PROKAR_LIPOPROTEIN"/>
    <property type="match status" value="1"/>
</dbReference>
<name>A0AAV4SFC8_CAEEX</name>
<evidence type="ECO:0000313" key="2">
    <source>
        <dbReference type="Proteomes" id="UP001054945"/>
    </source>
</evidence>
<gene>
    <name evidence="1" type="ORF">CEXT_504301</name>
</gene>
<dbReference type="EMBL" id="BPLR01009380">
    <property type="protein sequence ID" value="GIY31436.1"/>
    <property type="molecule type" value="Genomic_DNA"/>
</dbReference>
<organism evidence="1 2">
    <name type="scientific">Caerostris extrusa</name>
    <name type="common">Bark spider</name>
    <name type="synonym">Caerostris bankana</name>
    <dbReference type="NCBI Taxonomy" id="172846"/>
    <lineage>
        <taxon>Eukaryota</taxon>
        <taxon>Metazoa</taxon>
        <taxon>Ecdysozoa</taxon>
        <taxon>Arthropoda</taxon>
        <taxon>Chelicerata</taxon>
        <taxon>Arachnida</taxon>
        <taxon>Araneae</taxon>
        <taxon>Araneomorphae</taxon>
        <taxon>Entelegynae</taxon>
        <taxon>Araneoidea</taxon>
        <taxon>Araneidae</taxon>
        <taxon>Caerostris</taxon>
    </lineage>
</organism>
<accession>A0AAV4SFC8</accession>
<dbReference type="AlphaFoldDB" id="A0AAV4SFC8"/>
<dbReference type="Proteomes" id="UP001054945">
    <property type="component" value="Unassembled WGS sequence"/>
</dbReference>
<comment type="caution">
    <text evidence="1">The sequence shown here is derived from an EMBL/GenBank/DDBJ whole genome shotgun (WGS) entry which is preliminary data.</text>
</comment>
<proteinExistence type="predicted"/>
<sequence length="77" mass="8508">MRMSAHYHNKVLLNLAQIWGLFSCYMKAVQHGELTLPLVFRVSQPHSGAGAIGDMADQISLCTGPEEVTLICEYLDS</sequence>
<evidence type="ECO:0000313" key="1">
    <source>
        <dbReference type="EMBL" id="GIY31436.1"/>
    </source>
</evidence>
<reference evidence="1 2" key="1">
    <citation type="submission" date="2021-06" db="EMBL/GenBank/DDBJ databases">
        <title>Caerostris extrusa draft genome.</title>
        <authorList>
            <person name="Kono N."/>
            <person name="Arakawa K."/>
        </authorList>
    </citation>
    <scope>NUCLEOTIDE SEQUENCE [LARGE SCALE GENOMIC DNA]</scope>
</reference>